<sequence>MNISATQLKQQSHLLDHVKEEDIVITKREKPFAVVIDIERYKTLIKEAEAGKIEHKLAALSGLGSFSLGGKDFSDLKSEMGNG</sequence>
<dbReference type="Pfam" id="PF02604">
    <property type="entry name" value="PhdYeFM_antitox"/>
    <property type="match status" value="1"/>
</dbReference>
<proteinExistence type="inferred from homology"/>
<dbReference type="SUPFAM" id="SSF143120">
    <property type="entry name" value="YefM-like"/>
    <property type="match status" value="1"/>
</dbReference>
<dbReference type="AlphaFoldDB" id="A0A2D3WAH7"/>
<dbReference type="InterPro" id="IPR036165">
    <property type="entry name" value="YefM-like_sf"/>
</dbReference>
<reference evidence="3 4" key="1">
    <citation type="journal article" date="2017" name="Front. Microbiol.">
        <title>Comparative Genomic Analysis of the Class Epsilonproteobacteria and Proposed Reclassification to Epsilonbacteraeota (phyl. nov.).</title>
        <authorList>
            <person name="Waite D.W."/>
            <person name="Vanwonterghem I."/>
            <person name="Rinke C."/>
            <person name="Parks D.H."/>
            <person name="Zhang Y."/>
            <person name="Takai K."/>
            <person name="Sievert S.M."/>
            <person name="Simon J."/>
            <person name="Campbell B.J."/>
            <person name="Hanson T.E."/>
            <person name="Woyke T."/>
            <person name="Klotz M.G."/>
            <person name="Hugenholtz P."/>
        </authorList>
    </citation>
    <scope>NUCLEOTIDE SEQUENCE [LARGE SCALE GENOMIC DNA]</scope>
    <source>
        <strain evidence="3">UBA12443</strain>
    </source>
</reference>
<gene>
    <name evidence="3" type="ORF">CFH83_06600</name>
</gene>
<comment type="caution">
    <text evidence="3">The sequence shown here is derived from an EMBL/GenBank/DDBJ whole genome shotgun (WGS) entry which is preliminary data.</text>
</comment>
<evidence type="ECO:0000256" key="2">
    <source>
        <dbReference type="RuleBase" id="RU362080"/>
    </source>
</evidence>
<evidence type="ECO:0000313" key="3">
    <source>
        <dbReference type="EMBL" id="DAB38321.1"/>
    </source>
</evidence>
<dbReference type="Gene3D" id="3.40.1620.10">
    <property type="entry name" value="YefM-like domain"/>
    <property type="match status" value="1"/>
</dbReference>
<evidence type="ECO:0000313" key="4">
    <source>
        <dbReference type="Proteomes" id="UP000228859"/>
    </source>
</evidence>
<comment type="similarity">
    <text evidence="1 2">Belongs to the phD/YefM antitoxin family.</text>
</comment>
<dbReference type="EMBL" id="DLUI01000093">
    <property type="protein sequence ID" value="DAB38321.1"/>
    <property type="molecule type" value="Genomic_DNA"/>
</dbReference>
<accession>A0A2D3WAH7</accession>
<dbReference type="InterPro" id="IPR006442">
    <property type="entry name" value="Antitoxin_Phd/YefM"/>
</dbReference>
<dbReference type="Proteomes" id="UP000228859">
    <property type="component" value="Unassembled WGS sequence"/>
</dbReference>
<dbReference type="NCBIfam" id="TIGR01552">
    <property type="entry name" value="phd_fam"/>
    <property type="match status" value="1"/>
</dbReference>
<dbReference type="RefSeq" id="WP_303663020.1">
    <property type="nucleotide sequence ID" value="NZ_DLUI01000093.1"/>
</dbReference>
<organism evidence="3 4">
    <name type="scientific">Sulfuricurvum kujiense</name>
    <dbReference type="NCBI Taxonomy" id="148813"/>
    <lineage>
        <taxon>Bacteria</taxon>
        <taxon>Pseudomonadati</taxon>
        <taxon>Campylobacterota</taxon>
        <taxon>Epsilonproteobacteria</taxon>
        <taxon>Campylobacterales</taxon>
        <taxon>Sulfurimonadaceae</taxon>
        <taxon>Sulfuricurvum</taxon>
    </lineage>
</organism>
<evidence type="ECO:0000256" key="1">
    <source>
        <dbReference type="ARBA" id="ARBA00009981"/>
    </source>
</evidence>
<comment type="function">
    <text evidence="2">Antitoxin component of a type II toxin-antitoxin (TA) system.</text>
</comment>
<protein>
    <recommendedName>
        <fullName evidence="2">Antitoxin</fullName>
    </recommendedName>
</protein>
<name>A0A2D3WAH7_9BACT</name>